<name>A0A0K0DGU3_ANGCA</name>
<keyword evidence="7" id="KW-1185">Reference proteome</keyword>
<dbReference type="Proteomes" id="UP000035642">
    <property type="component" value="Unassembled WGS sequence"/>
</dbReference>
<dbReference type="SUPFAM" id="SSF81891">
    <property type="entry name" value="Poly A polymerase C-terminal region-like"/>
    <property type="match status" value="1"/>
</dbReference>
<keyword evidence="5" id="KW-0460">Magnesium</keyword>
<keyword evidence="2" id="KW-0819">tRNA processing</keyword>
<dbReference type="GO" id="GO:0005739">
    <property type="term" value="C:mitochondrion"/>
    <property type="evidence" value="ECO:0007669"/>
    <property type="project" value="TreeGrafter"/>
</dbReference>
<dbReference type="GO" id="GO:0016779">
    <property type="term" value="F:nucleotidyltransferase activity"/>
    <property type="evidence" value="ECO:0007669"/>
    <property type="project" value="UniProtKB-KW"/>
</dbReference>
<sequence length="176" mass="20207">LEPMTMIALLCENHLDIERFHKKAKLSNVEKFLGEFVVCNRKAAEEALSCGNVNWWKDMVVDKEISPGHDQMKMSSLWMVTQLARATCASQEFITLLEEWPIPVFPIKGLDLMSAGVKSGPKMRLTLSYLFDLWKKSRYKMNKEELLSHALDDVIPDPPSPRKMAKKRRAENSVNK</sequence>
<evidence type="ECO:0000313" key="8">
    <source>
        <dbReference type="WBParaSite" id="ACAC_0001034201-mRNA-1"/>
    </source>
</evidence>
<protein>
    <submittedName>
        <fullName evidence="8">Death domain-containing protein</fullName>
    </submittedName>
</protein>
<dbReference type="GO" id="GO:0000049">
    <property type="term" value="F:tRNA binding"/>
    <property type="evidence" value="ECO:0007669"/>
    <property type="project" value="TreeGrafter"/>
</dbReference>
<dbReference type="InterPro" id="IPR050264">
    <property type="entry name" value="Bact_CCA-adding_enz_type3_sf"/>
</dbReference>
<reference evidence="7" key="1">
    <citation type="submission" date="2012-09" db="EMBL/GenBank/DDBJ databases">
        <authorList>
            <person name="Martin A.A."/>
        </authorList>
    </citation>
    <scope>NUCLEOTIDE SEQUENCE</scope>
</reference>
<evidence type="ECO:0000256" key="3">
    <source>
        <dbReference type="ARBA" id="ARBA00022695"/>
    </source>
</evidence>
<organism evidence="7 8">
    <name type="scientific">Angiostrongylus cantonensis</name>
    <name type="common">Rat lungworm</name>
    <dbReference type="NCBI Taxonomy" id="6313"/>
    <lineage>
        <taxon>Eukaryota</taxon>
        <taxon>Metazoa</taxon>
        <taxon>Ecdysozoa</taxon>
        <taxon>Nematoda</taxon>
        <taxon>Chromadorea</taxon>
        <taxon>Rhabditida</taxon>
        <taxon>Rhabditina</taxon>
        <taxon>Rhabditomorpha</taxon>
        <taxon>Strongyloidea</taxon>
        <taxon>Metastrongylidae</taxon>
        <taxon>Angiostrongylus</taxon>
    </lineage>
</organism>
<keyword evidence="3" id="KW-0548">Nucleotidyltransferase</keyword>
<dbReference type="GO" id="GO:0046872">
    <property type="term" value="F:metal ion binding"/>
    <property type="evidence" value="ECO:0007669"/>
    <property type="project" value="UniProtKB-KW"/>
</dbReference>
<evidence type="ECO:0000256" key="6">
    <source>
        <dbReference type="SAM" id="MobiDB-lite"/>
    </source>
</evidence>
<dbReference type="AlphaFoldDB" id="A0A0K0DGU3"/>
<evidence type="ECO:0000256" key="4">
    <source>
        <dbReference type="ARBA" id="ARBA00022723"/>
    </source>
</evidence>
<dbReference type="STRING" id="6313.A0A0K0DGU3"/>
<evidence type="ECO:0000256" key="5">
    <source>
        <dbReference type="ARBA" id="ARBA00022842"/>
    </source>
</evidence>
<dbReference type="WBParaSite" id="ACAC_0001034201-mRNA-1">
    <property type="protein sequence ID" value="ACAC_0001034201-mRNA-1"/>
    <property type="gene ID" value="ACAC_0001034201"/>
</dbReference>
<reference evidence="8" key="2">
    <citation type="submission" date="2017-02" db="UniProtKB">
        <authorList>
            <consortium name="WormBaseParasite"/>
        </authorList>
    </citation>
    <scope>IDENTIFICATION</scope>
</reference>
<dbReference type="PANTHER" id="PTHR46173:SF1">
    <property type="entry name" value="CCA TRNA NUCLEOTIDYLTRANSFERASE 1, MITOCHONDRIAL"/>
    <property type="match status" value="1"/>
</dbReference>
<comment type="cofactor">
    <cofactor evidence="1">
        <name>Mg(2+)</name>
        <dbReference type="ChEBI" id="CHEBI:18420"/>
    </cofactor>
</comment>
<evidence type="ECO:0000256" key="2">
    <source>
        <dbReference type="ARBA" id="ARBA00022694"/>
    </source>
</evidence>
<dbReference type="GO" id="GO:0001680">
    <property type="term" value="P:tRNA 3'-terminal CCA addition"/>
    <property type="evidence" value="ECO:0007669"/>
    <property type="project" value="TreeGrafter"/>
</dbReference>
<dbReference type="PANTHER" id="PTHR46173">
    <property type="entry name" value="CCA TRNA NUCLEOTIDYLTRANSFERASE 1, MITOCHONDRIAL"/>
    <property type="match status" value="1"/>
</dbReference>
<proteinExistence type="predicted"/>
<evidence type="ECO:0000313" key="7">
    <source>
        <dbReference type="Proteomes" id="UP000035642"/>
    </source>
</evidence>
<keyword evidence="4" id="KW-0479">Metal-binding</keyword>
<accession>A0A0K0DGU3</accession>
<feature type="region of interest" description="Disordered" evidence="6">
    <location>
        <begin position="152"/>
        <end position="176"/>
    </location>
</feature>
<keyword evidence="3" id="KW-0808">Transferase</keyword>
<dbReference type="GO" id="GO:1990180">
    <property type="term" value="P:mitochondrial tRNA 3'-end processing"/>
    <property type="evidence" value="ECO:0007669"/>
    <property type="project" value="TreeGrafter"/>
</dbReference>
<dbReference type="Gene3D" id="1.10.3090.10">
    <property type="entry name" value="cca-adding enzyme, domain 2"/>
    <property type="match status" value="1"/>
</dbReference>
<evidence type="ECO:0000256" key="1">
    <source>
        <dbReference type="ARBA" id="ARBA00001946"/>
    </source>
</evidence>